<keyword evidence="2" id="KW-0812">Transmembrane</keyword>
<dbReference type="EMBL" id="HBEA01006585">
    <property type="protein sequence ID" value="CAD8255572.1"/>
    <property type="molecule type" value="Transcribed_RNA"/>
</dbReference>
<evidence type="ECO:0000256" key="1">
    <source>
        <dbReference type="SAM" id="MobiDB-lite"/>
    </source>
</evidence>
<keyword evidence="2" id="KW-1133">Transmembrane helix</keyword>
<feature type="compositionally biased region" description="Low complexity" evidence="1">
    <location>
        <begin position="1"/>
        <end position="14"/>
    </location>
</feature>
<evidence type="ECO:0000313" key="3">
    <source>
        <dbReference type="EMBL" id="CAD8255572.1"/>
    </source>
</evidence>
<proteinExistence type="predicted"/>
<organism evidence="3">
    <name type="scientific">Pinguiococcus pyrenoidosus</name>
    <dbReference type="NCBI Taxonomy" id="172671"/>
    <lineage>
        <taxon>Eukaryota</taxon>
        <taxon>Sar</taxon>
        <taxon>Stramenopiles</taxon>
        <taxon>Ochrophyta</taxon>
        <taxon>Pinguiophyceae</taxon>
        <taxon>Pinguiochrysidales</taxon>
        <taxon>Pinguiochrysidaceae</taxon>
        <taxon>Pinguiococcus</taxon>
    </lineage>
</organism>
<name>A0A7R9U5N6_9STRA</name>
<feature type="transmembrane region" description="Helical" evidence="2">
    <location>
        <begin position="152"/>
        <end position="172"/>
    </location>
</feature>
<feature type="region of interest" description="Disordered" evidence="1">
    <location>
        <begin position="1"/>
        <end position="52"/>
    </location>
</feature>
<feature type="transmembrane region" description="Helical" evidence="2">
    <location>
        <begin position="81"/>
        <end position="101"/>
    </location>
</feature>
<feature type="compositionally biased region" description="Pro residues" evidence="1">
    <location>
        <begin position="15"/>
        <end position="24"/>
    </location>
</feature>
<accession>A0A7R9U5N6</accession>
<feature type="transmembrane region" description="Helical" evidence="2">
    <location>
        <begin position="184"/>
        <end position="205"/>
    </location>
</feature>
<sequence length="229" mass="24304">MSNDAPSWLQAPASSAPPPQPAAAPGPASQPASGGFASGEASQQSFGGQSNGGFGRGGGVDSIDGLSTAYDWKTAFWVQHVLRFFFIGCSIFLASVAALSMANVQDADGDKQAEIIFVSIYLILFSGIMFSFEITRYFPNDTLEAIFLRNFGVLYGPAGRGLTYAFFGVLALGNVEVGGQTEQLAISATAITCGFGFIQILVYLVRPEFCDPAMEIRVFPKGVLMRPKI</sequence>
<dbReference type="AlphaFoldDB" id="A0A7R9U5N6"/>
<gene>
    <name evidence="3" type="ORF">PPYR1160_LOCUS5064</name>
</gene>
<feature type="transmembrane region" description="Helical" evidence="2">
    <location>
        <begin position="113"/>
        <end position="132"/>
    </location>
</feature>
<evidence type="ECO:0000256" key="2">
    <source>
        <dbReference type="SAM" id="Phobius"/>
    </source>
</evidence>
<keyword evidence="2" id="KW-0472">Membrane</keyword>
<protein>
    <submittedName>
        <fullName evidence="3">Uncharacterized protein</fullName>
    </submittedName>
</protein>
<feature type="compositionally biased region" description="Low complexity" evidence="1">
    <location>
        <begin position="25"/>
        <end position="48"/>
    </location>
</feature>
<reference evidence="3" key="1">
    <citation type="submission" date="2021-01" db="EMBL/GenBank/DDBJ databases">
        <authorList>
            <person name="Corre E."/>
            <person name="Pelletier E."/>
            <person name="Niang G."/>
            <person name="Scheremetjew M."/>
            <person name="Finn R."/>
            <person name="Kale V."/>
            <person name="Holt S."/>
            <person name="Cochrane G."/>
            <person name="Meng A."/>
            <person name="Brown T."/>
            <person name="Cohen L."/>
        </authorList>
    </citation>
    <scope>NUCLEOTIDE SEQUENCE</scope>
    <source>
        <strain evidence="3">CCMP2078</strain>
    </source>
</reference>